<dbReference type="InterPro" id="IPR022500">
    <property type="entry name" value="PRTRC_ThiF"/>
</dbReference>
<dbReference type="Pfam" id="PF00899">
    <property type="entry name" value="ThiF"/>
    <property type="match status" value="1"/>
</dbReference>
<proteinExistence type="predicted"/>
<evidence type="ECO:0000313" key="2">
    <source>
        <dbReference type="EMBL" id="GAA4649818.1"/>
    </source>
</evidence>
<evidence type="ECO:0000313" key="3">
    <source>
        <dbReference type="Proteomes" id="UP001500604"/>
    </source>
</evidence>
<dbReference type="PANTHER" id="PTHR10953">
    <property type="entry name" value="UBIQUITIN-ACTIVATING ENZYME E1"/>
    <property type="match status" value="1"/>
</dbReference>
<feature type="domain" description="THIF-type NAD/FAD binding fold" evidence="1">
    <location>
        <begin position="14"/>
        <end position="165"/>
    </location>
</feature>
<dbReference type="SUPFAM" id="SSF69572">
    <property type="entry name" value="Activating enzymes of the ubiquitin-like proteins"/>
    <property type="match status" value="1"/>
</dbReference>
<organism evidence="2 3">
    <name type="scientific">Kistimonas scapharcae</name>
    <dbReference type="NCBI Taxonomy" id="1036133"/>
    <lineage>
        <taxon>Bacteria</taxon>
        <taxon>Pseudomonadati</taxon>
        <taxon>Pseudomonadota</taxon>
        <taxon>Gammaproteobacteria</taxon>
        <taxon>Oceanospirillales</taxon>
        <taxon>Endozoicomonadaceae</taxon>
        <taxon>Kistimonas</taxon>
    </lineage>
</organism>
<gene>
    <name evidence="2" type="ORF">GCM10023116_20990</name>
</gene>
<dbReference type="NCBIfam" id="TIGR03736">
    <property type="entry name" value="PRTRC_ThiF"/>
    <property type="match status" value="1"/>
</dbReference>
<dbReference type="CDD" id="cd01483">
    <property type="entry name" value="E1_enzyme_family"/>
    <property type="match status" value="1"/>
</dbReference>
<dbReference type="InterPro" id="IPR045886">
    <property type="entry name" value="ThiF/MoeB/HesA"/>
</dbReference>
<dbReference type="Gene3D" id="3.40.50.720">
    <property type="entry name" value="NAD(P)-binding Rossmann-like Domain"/>
    <property type="match status" value="1"/>
</dbReference>
<dbReference type="PANTHER" id="PTHR10953:SF247">
    <property type="entry name" value="SLL6053 PROTEIN"/>
    <property type="match status" value="1"/>
</dbReference>
<sequence length="251" mass="27611">MATFTTPVSWLSGSLRIALIGVGGTGSEILDELVQMHYLLCKLGGEGFSVTAFDPDIVSPANVGRQRFLPNDVGYNKAEILITKYRSFLGVDWKARPVAFKAEHADHFDLIITAVDKAQCRADIGKHWQKKNSSTLWLDCGNSRNDGNVILGHLGTPPQTDSLRLPNVFDLYPVLAEMEDNDTDSCSHADAIAKQDYGVNKKASREAMSILWNLMRHGSIDYHGAFFDLCTGTTTPLKIDGLNWATFGYVA</sequence>
<evidence type="ECO:0000259" key="1">
    <source>
        <dbReference type="Pfam" id="PF00899"/>
    </source>
</evidence>
<dbReference type="InterPro" id="IPR000594">
    <property type="entry name" value="ThiF_NAD_FAD-bd"/>
</dbReference>
<accession>A0ABP8V0R0</accession>
<name>A0ABP8V0R0_9GAMM</name>
<comment type="caution">
    <text evidence="2">The sequence shown here is derived from an EMBL/GenBank/DDBJ whole genome shotgun (WGS) entry which is preliminary data.</text>
</comment>
<dbReference type="EMBL" id="BAABFL010000316">
    <property type="protein sequence ID" value="GAA4649818.1"/>
    <property type="molecule type" value="Genomic_DNA"/>
</dbReference>
<dbReference type="Proteomes" id="UP001500604">
    <property type="component" value="Unassembled WGS sequence"/>
</dbReference>
<protein>
    <submittedName>
        <fullName evidence="2">PRTRC system ThiF family protein</fullName>
    </submittedName>
</protein>
<reference evidence="3" key="1">
    <citation type="journal article" date="2019" name="Int. J. Syst. Evol. Microbiol.">
        <title>The Global Catalogue of Microorganisms (GCM) 10K type strain sequencing project: providing services to taxonomists for standard genome sequencing and annotation.</title>
        <authorList>
            <consortium name="The Broad Institute Genomics Platform"/>
            <consortium name="The Broad Institute Genome Sequencing Center for Infectious Disease"/>
            <person name="Wu L."/>
            <person name="Ma J."/>
        </authorList>
    </citation>
    <scope>NUCLEOTIDE SEQUENCE [LARGE SCALE GENOMIC DNA]</scope>
    <source>
        <strain evidence="3">JCM 17805</strain>
    </source>
</reference>
<keyword evidence="3" id="KW-1185">Reference proteome</keyword>
<dbReference type="RefSeq" id="WP_345195823.1">
    <property type="nucleotide sequence ID" value="NZ_BAABFL010000316.1"/>
</dbReference>
<dbReference type="InterPro" id="IPR035985">
    <property type="entry name" value="Ubiquitin-activating_enz"/>
</dbReference>